<dbReference type="InterPro" id="IPR013098">
    <property type="entry name" value="Ig_I-set"/>
</dbReference>
<evidence type="ECO:0000259" key="6">
    <source>
        <dbReference type="PROSITE" id="PS50835"/>
    </source>
</evidence>
<evidence type="ECO:0000256" key="1">
    <source>
        <dbReference type="ARBA" id="ARBA00004496"/>
    </source>
</evidence>
<dbReference type="FunFam" id="2.60.40.10:FF:000228">
    <property type="entry name" value="obscurin isoform X4"/>
    <property type="match status" value="1"/>
</dbReference>
<reference evidence="7" key="2">
    <citation type="submission" date="2025-09" db="UniProtKB">
        <authorList>
            <consortium name="Ensembl"/>
        </authorList>
    </citation>
    <scope>IDENTIFICATION</scope>
</reference>
<proteinExistence type="predicted"/>
<evidence type="ECO:0000256" key="5">
    <source>
        <dbReference type="SAM" id="MobiDB-lite"/>
    </source>
</evidence>
<dbReference type="OMA" id="SSKHEMW"/>
<comment type="subcellular location">
    <subcellularLocation>
        <location evidence="1">Cytoplasm</location>
    </subcellularLocation>
</comment>
<keyword evidence="3" id="KW-0597">Phosphoprotein</keyword>
<name>A0A8C5IBF9_JUNHY</name>
<dbReference type="AlphaFoldDB" id="A0A8C5IBF9"/>
<accession>A0A8C5IBF9</accession>
<dbReference type="InterPro" id="IPR007110">
    <property type="entry name" value="Ig-like_dom"/>
</dbReference>
<keyword evidence="4" id="KW-1015">Disulfide bond</keyword>
<dbReference type="PANTHER" id="PTHR35971">
    <property type="entry name" value="SI:DKEY-31G6.6"/>
    <property type="match status" value="1"/>
</dbReference>
<evidence type="ECO:0000256" key="4">
    <source>
        <dbReference type="ARBA" id="ARBA00023157"/>
    </source>
</evidence>
<evidence type="ECO:0000256" key="2">
    <source>
        <dbReference type="ARBA" id="ARBA00022490"/>
    </source>
</evidence>
<organism evidence="7 8">
    <name type="scientific">Junco hyemalis</name>
    <name type="common">Dark-eyed junco</name>
    <dbReference type="NCBI Taxonomy" id="40217"/>
    <lineage>
        <taxon>Eukaryota</taxon>
        <taxon>Metazoa</taxon>
        <taxon>Chordata</taxon>
        <taxon>Craniata</taxon>
        <taxon>Vertebrata</taxon>
        <taxon>Euteleostomi</taxon>
        <taxon>Archelosauria</taxon>
        <taxon>Archosauria</taxon>
        <taxon>Dinosauria</taxon>
        <taxon>Saurischia</taxon>
        <taxon>Theropoda</taxon>
        <taxon>Coelurosauria</taxon>
        <taxon>Aves</taxon>
        <taxon>Neognathae</taxon>
        <taxon>Neoaves</taxon>
        <taxon>Telluraves</taxon>
        <taxon>Australaves</taxon>
        <taxon>Passeriformes</taxon>
        <taxon>Passerellidae</taxon>
        <taxon>Junco</taxon>
    </lineage>
</organism>
<dbReference type="InterPro" id="IPR013783">
    <property type="entry name" value="Ig-like_fold"/>
</dbReference>
<sequence>MQNCITAPEPGCLVLICADRAFKQRADALFISHFTAIKPQLKQQLRNEEVEVGGTARLRCEVSISKAEVEWRKDGVLLHPSSKHEMWQEGTLRELRVHHLQPGDAGEYSCKAGDQTSSAKLTVKAASRTRWWPKGTMSPSGARCPTRTPGTSSGSCRTWLCRTTR</sequence>
<dbReference type="InterPro" id="IPR003599">
    <property type="entry name" value="Ig_sub"/>
</dbReference>
<feature type="region of interest" description="Disordered" evidence="5">
    <location>
        <begin position="134"/>
        <end position="153"/>
    </location>
</feature>
<dbReference type="Ensembl" id="ENSJHYT00000001180.1">
    <property type="protein sequence ID" value="ENSJHYP00000000935.1"/>
    <property type="gene ID" value="ENSJHYG00000000834.1"/>
</dbReference>
<dbReference type="GO" id="GO:0005737">
    <property type="term" value="C:cytoplasm"/>
    <property type="evidence" value="ECO:0007669"/>
    <property type="project" value="UniProtKB-SubCell"/>
</dbReference>
<dbReference type="PANTHER" id="PTHR35971:SF5">
    <property type="entry name" value="OBSCURIN LIKE CYTOSKELETAL ADAPTOR 1"/>
    <property type="match status" value="1"/>
</dbReference>
<keyword evidence="8" id="KW-1185">Reference proteome</keyword>
<dbReference type="SUPFAM" id="SSF48726">
    <property type="entry name" value="Immunoglobulin"/>
    <property type="match status" value="1"/>
</dbReference>
<evidence type="ECO:0000256" key="3">
    <source>
        <dbReference type="ARBA" id="ARBA00022553"/>
    </source>
</evidence>
<dbReference type="PROSITE" id="PS50835">
    <property type="entry name" value="IG_LIKE"/>
    <property type="match status" value="1"/>
</dbReference>
<dbReference type="SMART" id="SM00408">
    <property type="entry name" value="IGc2"/>
    <property type="match status" value="1"/>
</dbReference>
<dbReference type="Proteomes" id="UP000694408">
    <property type="component" value="Unplaced"/>
</dbReference>
<keyword evidence="2" id="KW-0963">Cytoplasm</keyword>
<feature type="domain" description="Ig-like" evidence="6">
    <location>
        <begin position="39"/>
        <end position="122"/>
    </location>
</feature>
<dbReference type="Gene3D" id="2.60.40.10">
    <property type="entry name" value="Immunoglobulins"/>
    <property type="match status" value="1"/>
</dbReference>
<dbReference type="InterPro" id="IPR003598">
    <property type="entry name" value="Ig_sub2"/>
</dbReference>
<evidence type="ECO:0000313" key="7">
    <source>
        <dbReference type="Ensembl" id="ENSJHYP00000000935.1"/>
    </source>
</evidence>
<dbReference type="InterPro" id="IPR052385">
    <property type="entry name" value="Obscurin/Obscurin-like_Reg"/>
</dbReference>
<protein>
    <recommendedName>
        <fullName evidence="6">Ig-like domain-containing protein</fullName>
    </recommendedName>
</protein>
<evidence type="ECO:0000313" key="8">
    <source>
        <dbReference type="Proteomes" id="UP000694408"/>
    </source>
</evidence>
<reference evidence="7" key="1">
    <citation type="submission" date="2025-08" db="UniProtKB">
        <authorList>
            <consortium name="Ensembl"/>
        </authorList>
    </citation>
    <scope>IDENTIFICATION</scope>
</reference>
<dbReference type="SMART" id="SM00409">
    <property type="entry name" value="IG"/>
    <property type="match status" value="1"/>
</dbReference>
<dbReference type="InterPro" id="IPR036179">
    <property type="entry name" value="Ig-like_dom_sf"/>
</dbReference>
<dbReference type="Pfam" id="PF07679">
    <property type="entry name" value="I-set"/>
    <property type="match status" value="1"/>
</dbReference>